<comment type="caution">
    <text evidence="1">The sequence shown here is derived from an EMBL/GenBank/DDBJ whole genome shotgun (WGS) entry which is preliminary data.</text>
</comment>
<proteinExistence type="predicted"/>
<keyword evidence="2" id="KW-1185">Reference proteome</keyword>
<dbReference type="RefSeq" id="WP_246502042.1">
    <property type="nucleotide sequence ID" value="NZ_JACHJB010000001.1"/>
</dbReference>
<dbReference type="Proteomes" id="UP000583800">
    <property type="component" value="Unassembled WGS sequence"/>
</dbReference>
<protein>
    <submittedName>
        <fullName evidence="1">Uncharacterized protein</fullName>
    </submittedName>
</protein>
<dbReference type="AlphaFoldDB" id="A0A7X0C0Y8"/>
<evidence type="ECO:0000313" key="2">
    <source>
        <dbReference type="Proteomes" id="UP000583800"/>
    </source>
</evidence>
<sequence>MSLASDWMRLMTAHDVARLLPDIPVLRDLCRSMAVLEAILSPDWSSRYHSYDAGWGPGEEMASMSNGSGDEYSIVFSAAGAYIRGFAHEAVMSPYGKDGPWPGVLDSVPEVFRQCVREPAFCDEDSMPVVTACLWRAVGDDCWRVGEIDYPDGVSDPDGAAYLFARLVDPSPEAFRRFAEDYYEVPVDLDAVRHVYALRPLTQTMVAALNADLSLDDLADDLVAARYPSVAG</sequence>
<gene>
    <name evidence="1" type="ORF">FHU36_002926</name>
</gene>
<organism evidence="1 2">
    <name type="scientific">Nonomuraea muscovyensis</name>
    <dbReference type="NCBI Taxonomy" id="1124761"/>
    <lineage>
        <taxon>Bacteria</taxon>
        <taxon>Bacillati</taxon>
        <taxon>Actinomycetota</taxon>
        <taxon>Actinomycetes</taxon>
        <taxon>Streptosporangiales</taxon>
        <taxon>Streptosporangiaceae</taxon>
        <taxon>Nonomuraea</taxon>
    </lineage>
</organism>
<accession>A0A7X0C0Y8</accession>
<name>A0A7X0C0Y8_9ACTN</name>
<evidence type="ECO:0000313" key="1">
    <source>
        <dbReference type="EMBL" id="MBB6346417.1"/>
    </source>
</evidence>
<reference evidence="1 2" key="1">
    <citation type="submission" date="2020-08" db="EMBL/GenBank/DDBJ databases">
        <title>Sequencing the genomes of 1000 actinobacteria strains.</title>
        <authorList>
            <person name="Klenk H.-P."/>
        </authorList>
    </citation>
    <scope>NUCLEOTIDE SEQUENCE [LARGE SCALE GENOMIC DNA]</scope>
    <source>
        <strain evidence="1 2">DSM 45913</strain>
    </source>
</reference>
<dbReference type="EMBL" id="JACHJB010000001">
    <property type="protein sequence ID" value="MBB6346417.1"/>
    <property type="molecule type" value="Genomic_DNA"/>
</dbReference>